<feature type="domain" description="Reverse transcriptase" evidence="2">
    <location>
        <begin position="597"/>
        <end position="847"/>
    </location>
</feature>
<evidence type="ECO:0000256" key="1">
    <source>
        <dbReference type="SAM" id="MobiDB-lite"/>
    </source>
</evidence>
<proteinExistence type="predicted"/>
<organism evidence="3">
    <name type="scientific">Ascogregarina taiwanensis</name>
    <dbReference type="NCBI Taxonomy" id="158379"/>
    <lineage>
        <taxon>Eukaryota</taxon>
        <taxon>Sar</taxon>
        <taxon>Alveolata</taxon>
        <taxon>Apicomplexa</taxon>
        <taxon>Conoidasida</taxon>
        <taxon>Gregarinasina</taxon>
        <taxon>Eugregarinorida</taxon>
        <taxon>Lecudinidae</taxon>
        <taxon>Ascogregarina</taxon>
    </lineage>
</organism>
<dbReference type="GO" id="GO:0003824">
    <property type="term" value="F:catalytic activity"/>
    <property type="evidence" value="ECO:0007669"/>
    <property type="project" value="InterPro"/>
</dbReference>
<dbReference type="InterPro" id="IPR043502">
    <property type="entry name" value="DNA/RNA_pol_sf"/>
</dbReference>
<dbReference type="Pfam" id="PF03372">
    <property type="entry name" value="Exo_endo_phos"/>
    <property type="match status" value="1"/>
</dbReference>
<dbReference type="SUPFAM" id="SSF56219">
    <property type="entry name" value="DNase I-like"/>
    <property type="match status" value="1"/>
</dbReference>
<feature type="region of interest" description="Disordered" evidence="1">
    <location>
        <begin position="949"/>
        <end position="980"/>
    </location>
</feature>
<dbReference type="SUPFAM" id="SSF56672">
    <property type="entry name" value="DNA/RNA polymerases"/>
    <property type="match status" value="1"/>
</dbReference>
<dbReference type="Gene3D" id="3.30.70.270">
    <property type="match status" value="1"/>
</dbReference>
<dbReference type="CDD" id="cd01650">
    <property type="entry name" value="RT_nLTR_like"/>
    <property type="match status" value="1"/>
</dbReference>
<feature type="region of interest" description="Disordered" evidence="1">
    <location>
        <begin position="1"/>
        <end position="72"/>
    </location>
</feature>
<dbReference type="EMBL" id="EF666479">
    <property type="protein sequence ID" value="ABV45227.1"/>
    <property type="molecule type" value="Genomic_DNA"/>
</dbReference>
<feature type="compositionally biased region" description="Basic and acidic residues" evidence="1">
    <location>
        <begin position="1"/>
        <end position="31"/>
    </location>
</feature>
<evidence type="ECO:0000313" key="3">
    <source>
        <dbReference type="EMBL" id="ABV45227.1"/>
    </source>
</evidence>
<feature type="region of interest" description="Disordered" evidence="1">
    <location>
        <begin position="99"/>
        <end position="196"/>
    </location>
</feature>
<reference evidence="3" key="1">
    <citation type="submission" date="2007-06" db="EMBL/GenBank/DDBJ databases">
        <title>Retrotransposable element from Apicomplexa, Ascogregarine taiwanensis.</title>
        <authorList>
            <person name="Enomoto S."/>
            <person name="Lancto C."/>
            <person name="Zhu G."/>
            <person name="Chen W.J."/>
            <person name="Abrahamsen M."/>
            <person name="Rutherford M."/>
        </authorList>
    </citation>
    <scope>NUCLEOTIDE SEQUENCE</scope>
</reference>
<feature type="region of interest" description="Disordered" evidence="1">
    <location>
        <begin position="535"/>
        <end position="554"/>
    </location>
</feature>
<dbReference type="InterPro" id="IPR000477">
    <property type="entry name" value="RT_dom"/>
</dbReference>
<protein>
    <submittedName>
        <fullName evidence="3">Polyprotein</fullName>
    </submittedName>
</protein>
<dbReference type="InterPro" id="IPR043128">
    <property type="entry name" value="Rev_trsase/Diguanyl_cyclase"/>
</dbReference>
<evidence type="ECO:0000259" key="2">
    <source>
        <dbReference type="PROSITE" id="PS50878"/>
    </source>
</evidence>
<dbReference type="Gene3D" id="3.60.10.10">
    <property type="entry name" value="Endonuclease/exonuclease/phosphatase"/>
    <property type="match status" value="1"/>
</dbReference>
<feature type="compositionally biased region" description="Basic and acidic residues" evidence="1">
    <location>
        <begin position="148"/>
        <end position="170"/>
    </location>
</feature>
<accession>B3SRB8</accession>
<dbReference type="InterPro" id="IPR036691">
    <property type="entry name" value="Endo/exonu/phosph_ase_sf"/>
</dbReference>
<feature type="compositionally biased region" description="Low complexity" evidence="1">
    <location>
        <begin position="38"/>
        <end position="55"/>
    </location>
</feature>
<sequence>MGNGCEKSKQTDDSGKQEGFDHNIAPRRDRSNSNVPNTNNDTTKHPTTPKTDQTQAATSPSRHRYITVPRVAPQDKNIGCTLAFPSKDRYWSDRSHSLIPKWHDSGDSPQQRRRSQSETVFPELEFQNRESRPLLQEGWKTNQTKRRHPDEHRTYKDSDDQIRAFDRRNQLDQTINTGSPSNTRSQKSNQTTERTGHCLNRQVGMEEIDKPKRPYNCRLITVNVNGYSVAKAVQIRNLIDKHHAEFAIITETNTRIHQQLPGMGKPFTIQGETGLLSGVAAVFPSHKPYNITSKTERIIQVLMPNKILVIGAYAPNETSSAAIKTQFYVQLNQAVSEGRKTYGSVIVLGDLNAGHEPLVGRKPAGGPNFNRLQELQSVHDLVWIETDKTWQSARTKQPTRTLDRCLIHHQQKWTANATLDWEDRIADHAVLVVSVTFNTISRDIGRPHHRVKDPTTTDDLWLAAKIELQRPQDEENTAKVANKSALTDFWNAKRGHDKAIRENLTIVDDKGVELSNQQAVEVIAAQLKELWTTEDKGQQLPPRKPITVPSDPPSEQEIKVAIGKLKRDTALGMDKISTNMLKDNEDAAAFLSPLFNYIWMSCDLPQDWKDMKIKPIPKDSSKCLASKTRPITCLSAMTKLLNNLISQRYQDKYESALHTNQHAYRTSHGIWTAKTQLIQEIKRRRQCIATFLDMSKAFDKVSRTALIEALTTWGIPDTEMELVLEQYRHANVYIELNGKKAAPFQHAVGIRQGCTLSGLIFNLCIAKAMFKVERCFAKHDFLIISYSDDIVVVANDKTTSRVVTRAMEIELKHMGLLINETKSKSIPFDIDSVANDGDSVEWLGSTLTTTLSWKAEIDKRQSQAKVAAKEIRQLCIKNQLRIPTESMVAIVQAMVCCYLYHPLDIVDMNETQTASTINLLMSTLLQNTNMSESRAKELAKELLHLQPPQKEKRKVFQSKDKPPMPAQPLLAPDQATKDRRKQEIEQLQAERHWCKECVEPTYFANIVSHRAKIHQLPPLPRLTVHCKDCQRQIDSVAYSKHVCVGEGHVEDLLECSKCQGKYGKHGMARHKASCGKVSRQRTKDALLS</sequence>
<dbReference type="PANTHER" id="PTHR19446">
    <property type="entry name" value="REVERSE TRANSCRIPTASES"/>
    <property type="match status" value="1"/>
</dbReference>
<dbReference type="InterPro" id="IPR005135">
    <property type="entry name" value="Endo/exonuclease/phosphatase"/>
</dbReference>
<name>B3SRB8_ASCTA</name>
<dbReference type="Pfam" id="PF00078">
    <property type="entry name" value="RVT_1"/>
    <property type="match status" value="1"/>
</dbReference>
<feature type="compositionally biased region" description="Polar residues" evidence="1">
    <location>
        <begin position="171"/>
        <end position="193"/>
    </location>
</feature>
<dbReference type="AlphaFoldDB" id="B3SRB8"/>
<dbReference type="PROSITE" id="PS50878">
    <property type="entry name" value="RT_POL"/>
    <property type="match status" value="1"/>
</dbReference>